<dbReference type="GO" id="GO:0016020">
    <property type="term" value="C:membrane"/>
    <property type="evidence" value="ECO:0007669"/>
    <property type="project" value="TreeGrafter"/>
</dbReference>
<proteinExistence type="inferred from homology"/>
<dbReference type="Gene3D" id="3.40.50.720">
    <property type="entry name" value="NAD(P)-binding Rossmann-like Domain"/>
    <property type="match status" value="1"/>
</dbReference>
<evidence type="ECO:0000256" key="2">
    <source>
        <dbReference type="ARBA" id="ARBA00023002"/>
    </source>
</evidence>
<sequence>MSRAPSVVVVTGASSGIGLETVALLRARGDHVVLASRSPEALRAAVAGTTPTGPTPDGTVPGRVLVVPTDVGDRDAVEALFAAARAELGRVDAVVHAAAVLAYGRFDDVPADVYDRALQTTLIGTANVARCALAEFGPRERGSLVVVGSLLGKIATPLMSSYVTAKWGVHGLVRCLQLEARSTPGIEVSLVSPGGVDTPIYHLAGTYVGRHGKPPPPVVPAAKVARAVVRCLDHPRRDVNADLGPANAVTVLGFRAMPAVFDLLVGPLLRWTGFGAAAPEPTPGNVTGPRPLLEASSGGFGSVPLDLPEPVRRAVPAGLPRAATAVVLGAGVTSAAVRWATRRVSAGR</sequence>
<evidence type="ECO:0000313" key="4">
    <source>
        <dbReference type="EMBL" id="TQJ09797.1"/>
    </source>
</evidence>
<name>A0A542E396_9MICO</name>
<dbReference type="PANTHER" id="PTHR44196">
    <property type="entry name" value="DEHYDROGENASE/REDUCTASE SDR FAMILY MEMBER 7B"/>
    <property type="match status" value="1"/>
</dbReference>
<feature type="domain" description="Ketoreductase" evidence="3">
    <location>
        <begin position="6"/>
        <end position="199"/>
    </location>
</feature>
<dbReference type="InterPro" id="IPR036291">
    <property type="entry name" value="NAD(P)-bd_dom_sf"/>
</dbReference>
<dbReference type="InterPro" id="IPR057326">
    <property type="entry name" value="KR_dom"/>
</dbReference>
<dbReference type="GO" id="GO:0016491">
    <property type="term" value="F:oxidoreductase activity"/>
    <property type="evidence" value="ECO:0007669"/>
    <property type="project" value="UniProtKB-KW"/>
</dbReference>
<comment type="caution">
    <text evidence="4">The sequence shown here is derived from an EMBL/GenBank/DDBJ whole genome shotgun (WGS) entry which is preliminary data.</text>
</comment>
<organism evidence="4 5">
    <name type="scientific">Lapillicoccus jejuensis</name>
    <dbReference type="NCBI Taxonomy" id="402171"/>
    <lineage>
        <taxon>Bacteria</taxon>
        <taxon>Bacillati</taxon>
        <taxon>Actinomycetota</taxon>
        <taxon>Actinomycetes</taxon>
        <taxon>Micrococcales</taxon>
        <taxon>Intrasporangiaceae</taxon>
        <taxon>Lapillicoccus</taxon>
    </lineage>
</organism>
<reference evidence="4 5" key="1">
    <citation type="submission" date="2019-06" db="EMBL/GenBank/DDBJ databases">
        <title>Sequencing the genomes of 1000 actinobacteria strains.</title>
        <authorList>
            <person name="Klenk H.-P."/>
        </authorList>
    </citation>
    <scope>NUCLEOTIDE SEQUENCE [LARGE SCALE GENOMIC DNA]</scope>
    <source>
        <strain evidence="4 5">DSM 18607</strain>
    </source>
</reference>
<dbReference type="Proteomes" id="UP000317893">
    <property type="component" value="Unassembled WGS sequence"/>
</dbReference>
<dbReference type="InterPro" id="IPR020904">
    <property type="entry name" value="Sc_DH/Rdtase_CS"/>
</dbReference>
<gene>
    <name evidence="4" type="ORF">FB458_2913</name>
</gene>
<keyword evidence="5" id="KW-1185">Reference proteome</keyword>
<dbReference type="AlphaFoldDB" id="A0A542E396"/>
<keyword evidence="2" id="KW-0560">Oxidoreductase</keyword>
<dbReference type="InterPro" id="IPR002347">
    <property type="entry name" value="SDR_fam"/>
</dbReference>
<dbReference type="SUPFAM" id="SSF51735">
    <property type="entry name" value="NAD(P)-binding Rossmann-fold domains"/>
    <property type="match status" value="1"/>
</dbReference>
<dbReference type="RefSeq" id="WP_141849112.1">
    <property type="nucleotide sequence ID" value="NZ_BAAAPR010000007.1"/>
</dbReference>
<dbReference type="PANTHER" id="PTHR44196:SF1">
    <property type="entry name" value="DEHYDROGENASE_REDUCTASE SDR FAMILY MEMBER 7B"/>
    <property type="match status" value="1"/>
</dbReference>
<dbReference type="EMBL" id="VFMN01000001">
    <property type="protein sequence ID" value="TQJ09797.1"/>
    <property type="molecule type" value="Genomic_DNA"/>
</dbReference>
<dbReference type="Pfam" id="PF00106">
    <property type="entry name" value="adh_short"/>
    <property type="match status" value="1"/>
</dbReference>
<accession>A0A542E396</accession>
<evidence type="ECO:0000256" key="1">
    <source>
        <dbReference type="ARBA" id="ARBA00006484"/>
    </source>
</evidence>
<evidence type="ECO:0000259" key="3">
    <source>
        <dbReference type="SMART" id="SM00822"/>
    </source>
</evidence>
<evidence type="ECO:0000313" key="5">
    <source>
        <dbReference type="Proteomes" id="UP000317893"/>
    </source>
</evidence>
<dbReference type="SMART" id="SM00822">
    <property type="entry name" value="PKS_KR"/>
    <property type="match status" value="1"/>
</dbReference>
<dbReference type="OrthoDB" id="151996at2"/>
<dbReference type="PRINTS" id="PR00081">
    <property type="entry name" value="GDHRDH"/>
</dbReference>
<dbReference type="PROSITE" id="PS00061">
    <property type="entry name" value="ADH_SHORT"/>
    <property type="match status" value="1"/>
</dbReference>
<protein>
    <submittedName>
        <fullName evidence="4">Short-subunit dehydrogenase</fullName>
    </submittedName>
</protein>
<comment type="similarity">
    <text evidence="1">Belongs to the short-chain dehydrogenases/reductases (SDR) family.</text>
</comment>